<organism evidence="1 2">
    <name type="scientific">Heterobasidion irregulare (strain TC 32-1)</name>
    <dbReference type="NCBI Taxonomy" id="747525"/>
    <lineage>
        <taxon>Eukaryota</taxon>
        <taxon>Fungi</taxon>
        <taxon>Dikarya</taxon>
        <taxon>Basidiomycota</taxon>
        <taxon>Agaricomycotina</taxon>
        <taxon>Agaricomycetes</taxon>
        <taxon>Russulales</taxon>
        <taxon>Bondarzewiaceae</taxon>
        <taxon>Heterobasidion</taxon>
        <taxon>Heterobasidion annosum species complex</taxon>
    </lineage>
</organism>
<dbReference type="KEGG" id="hir:HETIRDRAFT_327948"/>
<dbReference type="HOGENOM" id="CLU_2812686_0_0_1"/>
<evidence type="ECO:0000313" key="2">
    <source>
        <dbReference type="Proteomes" id="UP000030671"/>
    </source>
</evidence>
<dbReference type="Proteomes" id="UP000030671">
    <property type="component" value="Unassembled WGS sequence"/>
</dbReference>
<protein>
    <submittedName>
        <fullName evidence="1">Uncharacterized protein</fullName>
    </submittedName>
</protein>
<gene>
    <name evidence="1" type="ORF">HETIRDRAFT_327948</name>
</gene>
<evidence type="ECO:0000313" key="1">
    <source>
        <dbReference type="EMBL" id="ETW76378.1"/>
    </source>
</evidence>
<dbReference type="RefSeq" id="XP_009551296.1">
    <property type="nucleotide sequence ID" value="XM_009553001.1"/>
</dbReference>
<dbReference type="AlphaFoldDB" id="W4JS61"/>
<proteinExistence type="predicted"/>
<dbReference type="EMBL" id="KI925464">
    <property type="protein sequence ID" value="ETW76378.1"/>
    <property type="molecule type" value="Genomic_DNA"/>
</dbReference>
<dbReference type="GeneID" id="20671376"/>
<dbReference type="InParanoid" id="W4JS61"/>
<name>W4JS61_HETIT</name>
<sequence>MYLLPQRLRVTASSPFTHLPATSALPAPRFFGIFSSGGIDKKETDFWFREQCRELQLKTDFTQSELS</sequence>
<accession>W4JS61</accession>
<keyword evidence="2" id="KW-1185">Reference proteome</keyword>
<reference evidence="1 2" key="1">
    <citation type="journal article" date="2012" name="New Phytol.">
        <title>Insight into trade-off between wood decay and parasitism from the genome of a fungal forest pathogen.</title>
        <authorList>
            <person name="Olson A."/>
            <person name="Aerts A."/>
            <person name="Asiegbu F."/>
            <person name="Belbahri L."/>
            <person name="Bouzid O."/>
            <person name="Broberg A."/>
            <person name="Canback B."/>
            <person name="Coutinho P.M."/>
            <person name="Cullen D."/>
            <person name="Dalman K."/>
            <person name="Deflorio G."/>
            <person name="van Diepen L.T."/>
            <person name="Dunand C."/>
            <person name="Duplessis S."/>
            <person name="Durling M."/>
            <person name="Gonthier P."/>
            <person name="Grimwood J."/>
            <person name="Fossdal C.G."/>
            <person name="Hansson D."/>
            <person name="Henrissat B."/>
            <person name="Hietala A."/>
            <person name="Himmelstrand K."/>
            <person name="Hoffmeister D."/>
            <person name="Hogberg N."/>
            <person name="James T.Y."/>
            <person name="Karlsson M."/>
            <person name="Kohler A."/>
            <person name="Kues U."/>
            <person name="Lee Y.H."/>
            <person name="Lin Y.C."/>
            <person name="Lind M."/>
            <person name="Lindquist E."/>
            <person name="Lombard V."/>
            <person name="Lucas S."/>
            <person name="Lunden K."/>
            <person name="Morin E."/>
            <person name="Murat C."/>
            <person name="Park J."/>
            <person name="Raffaello T."/>
            <person name="Rouze P."/>
            <person name="Salamov A."/>
            <person name="Schmutz J."/>
            <person name="Solheim H."/>
            <person name="Stahlberg J."/>
            <person name="Velez H."/>
            <person name="de Vries R.P."/>
            <person name="Wiebenga A."/>
            <person name="Woodward S."/>
            <person name="Yakovlev I."/>
            <person name="Garbelotto M."/>
            <person name="Martin F."/>
            <person name="Grigoriev I.V."/>
            <person name="Stenlid J."/>
        </authorList>
    </citation>
    <scope>NUCLEOTIDE SEQUENCE [LARGE SCALE GENOMIC DNA]</scope>
    <source>
        <strain evidence="1 2">TC 32-1</strain>
    </source>
</reference>